<dbReference type="KEGG" id="bcai:K788_0004186"/>
<organism evidence="2 3">
    <name type="scientific">Paraburkholderia caribensis MBA4</name>
    <dbReference type="NCBI Taxonomy" id="1323664"/>
    <lineage>
        <taxon>Bacteria</taxon>
        <taxon>Pseudomonadati</taxon>
        <taxon>Pseudomonadota</taxon>
        <taxon>Betaproteobacteria</taxon>
        <taxon>Burkholderiales</taxon>
        <taxon>Burkholderiaceae</taxon>
        <taxon>Paraburkholderia</taxon>
    </lineage>
</organism>
<reference evidence="2 3" key="1">
    <citation type="journal article" date="2014" name="Genome Announc.">
        <title>Draft Genome Sequence of the Haloacid-Degrading Burkholderia caribensis Strain MBA4.</title>
        <authorList>
            <person name="Pan Y."/>
            <person name="Kong K.F."/>
            <person name="Tsang J.S."/>
        </authorList>
    </citation>
    <scope>NUCLEOTIDE SEQUENCE [LARGE SCALE GENOMIC DNA]</scope>
    <source>
        <strain evidence="2 3">MBA4</strain>
    </source>
</reference>
<sequence length="42" mass="4717">MVACFTLCRSVFWAFRWHARFVSVLHALPFGVLAFALASAIC</sequence>
<gene>
    <name evidence="2" type="ORF">K788_0004186</name>
</gene>
<evidence type="ECO:0000313" key="3">
    <source>
        <dbReference type="Proteomes" id="UP000019146"/>
    </source>
</evidence>
<evidence type="ECO:0000256" key="1">
    <source>
        <dbReference type="SAM" id="Phobius"/>
    </source>
</evidence>
<proteinExistence type="predicted"/>
<keyword evidence="1" id="KW-0472">Membrane</keyword>
<dbReference type="AlphaFoldDB" id="A0A0P0R658"/>
<name>A0A0P0R658_9BURK</name>
<feature type="transmembrane region" description="Helical" evidence="1">
    <location>
        <begin position="21"/>
        <end position="41"/>
    </location>
</feature>
<keyword evidence="1" id="KW-0812">Transmembrane</keyword>
<accession>A0A0P0R658</accession>
<protein>
    <submittedName>
        <fullName evidence="2">Uncharacterized protein</fullName>
    </submittedName>
</protein>
<evidence type="ECO:0000313" key="2">
    <source>
        <dbReference type="EMBL" id="ALL63320.1"/>
    </source>
</evidence>
<dbReference type="Proteomes" id="UP000019146">
    <property type="component" value="Chromosome 1"/>
</dbReference>
<keyword evidence="1" id="KW-1133">Transmembrane helix</keyword>
<dbReference type="EMBL" id="CP012746">
    <property type="protein sequence ID" value="ALL63320.1"/>
    <property type="molecule type" value="Genomic_DNA"/>
</dbReference>